<evidence type="ECO:0000259" key="2">
    <source>
        <dbReference type="Pfam" id="PF04984"/>
    </source>
</evidence>
<accession>A0ABT5BIS9</accession>
<name>A0ABT5BIS9_9BACT</name>
<dbReference type="Pfam" id="PF04984">
    <property type="entry name" value="Phage_sheath_1"/>
    <property type="match status" value="1"/>
</dbReference>
<comment type="caution">
    <text evidence="4">The sequence shown here is derived from an EMBL/GenBank/DDBJ whole genome shotgun (WGS) entry which is preliminary data.</text>
</comment>
<feature type="domain" description="Tail sheath protein subtilisin-like" evidence="2">
    <location>
        <begin position="426"/>
        <end position="598"/>
    </location>
</feature>
<dbReference type="InterPro" id="IPR020287">
    <property type="entry name" value="Tail_sheath_C"/>
</dbReference>
<gene>
    <name evidence="4" type="ORF">POL58_34225</name>
</gene>
<sequence length="718" mass="76645">MDKPTRVFNFTEFAAKFGLDTKRSELATQVRLFFANGGTQAYIMRIADEAAAPASVTLKDISGADSIKITAREAGATGNDLRVAVDYATEHPEETFNLRIFRVNAVTLQETELEVHANLSMQPGTARFVDDIVGQNSTLVTAARVAAAPATRDAYSIGARVIGGTDIDDLAIPDPSTIGLSVDGGDPANSVYTAGVFGPLPAGVTASVVVVETGKVLLKIRKQNGSVKVLPSGAVNDIATLLHMGVAQGGLEGSAYATQRPAPTGMFATLSDTNLGIFAGLDQTQFEAADDVDITVGTLPALEDFNLKTTASGKFYTGNVTSADSLWNVREKLQVLASQFNAKAQAKTNFNWRLEAQGFVLVFSPTTGEANAGLGVSIGSTKANFLDGDGYDLGSNTRYYSLGESGTGTHQAGDNGVEGGRPLLADYSAAFEVIDREVDIFNLLILPRDADALESHRLELWGPASIFCQRRRAFLLIDPPSAWTSTAEVTGGPVNIATLRQGLVKDHSAIYWPRLLAVNEQGLIKPVDPSGAVAGLMARTDANRGVWKAPAGLEADIRGIMGVERQMSDPDNGVINAQAVNAERVFPSGIVVWGARTMDGFDNSGNNDYKYVPVRRFALFLAESLRRGLQFAVFEPNDEPLWAQIRLAAGAFMHGLFRQGAFQGQKKSDAYFVKVDAETTTQNDINLGIVNVIVGFAPLKPAEFVVIQLKQMAGQIQT</sequence>
<keyword evidence="5" id="KW-1185">Reference proteome</keyword>
<evidence type="ECO:0000256" key="1">
    <source>
        <dbReference type="ARBA" id="ARBA00008005"/>
    </source>
</evidence>
<dbReference type="EMBL" id="JAQNDN010000020">
    <property type="protein sequence ID" value="MDC0672861.1"/>
    <property type="molecule type" value="Genomic_DNA"/>
</dbReference>
<reference evidence="4 5" key="1">
    <citation type="submission" date="2022-11" db="EMBL/GenBank/DDBJ databases">
        <title>Minimal conservation of predation-associated metabolite biosynthetic gene clusters underscores biosynthetic potential of Myxococcota including descriptions for ten novel species: Archangium lansinium sp. nov., Myxococcus landrumus sp. nov., Nannocystis bai.</title>
        <authorList>
            <person name="Ahearne A."/>
            <person name="Stevens C."/>
            <person name="Dowd S."/>
        </authorList>
    </citation>
    <scope>NUCLEOTIDE SEQUENCE [LARGE SCALE GENOMIC DNA]</scope>
    <source>
        <strain evidence="4 5">NCELM</strain>
    </source>
</reference>
<evidence type="ECO:0000313" key="4">
    <source>
        <dbReference type="EMBL" id="MDC0672861.1"/>
    </source>
</evidence>
<dbReference type="Proteomes" id="UP001217838">
    <property type="component" value="Unassembled WGS sequence"/>
</dbReference>
<dbReference type="Gene3D" id="3.40.50.11780">
    <property type="match status" value="2"/>
</dbReference>
<dbReference type="Pfam" id="PF17482">
    <property type="entry name" value="Phage_sheath_1C"/>
    <property type="match status" value="1"/>
</dbReference>
<dbReference type="RefSeq" id="WP_272005372.1">
    <property type="nucleotide sequence ID" value="NZ_JAQNDN010000020.1"/>
</dbReference>
<protein>
    <submittedName>
        <fullName evidence="4">Phage tail sheath subtilisin-like domain-containing protein</fullName>
    </submittedName>
</protein>
<proteinExistence type="inferred from homology"/>
<dbReference type="InterPro" id="IPR035089">
    <property type="entry name" value="Phage_sheath_subtilisin"/>
</dbReference>
<dbReference type="InterPro" id="IPR052042">
    <property type="entry name" value="Tail_sheath_structural"/>
</dbReference>
<organism evidence="4 5">
    <name type="scientific">Nannocystis radixulma</name>
    <dbReference type="NCBI Taxonomy" id="2995305"/>
    <lineage>
        <taxon>Bacteria</taxon>
        <taxon>Pseudomonadati</taxon>
        <taxon>Myxococcota</taxon>
        <taxon>Polyangia</taxon>
        <taxon>Nannocystales</taxon>
        <taxon>Nannocystaceae</taxon>
        <taxon>Nannocystis</taxon>
    </lineage>
</organism>
<comment type="similarity">
    <text evidence="1">Belongs to the myoviridae tail sheath protein family.</text>
</comment>
<evidence type="ECO:0000313" key="5">
    <source>
        <dbReference type="Proteomes" id="UP001217838"/>
    </source>
</evidence>
<feature type="domain" description="Tail sheath protein C-terminal" evidence="3">
    <location>
        <begin position="606"/>
        <end position="708"/>
    </location>
</feature>
<evidence type="ECO:0000259" key="3">
    <source>
        <dbReference type="Pfam" id="PF17482"/>
    </source>
</evidence>
<dbReference type="PANTHER" id="PTHR35861:SF1">
    <property type="entry name" value="PHAGE TAIL SHEATH PROTEIN"/>
    <property type="match status" value="1"/>
</dbReference>
<dbReference type="PANTHER" id="PTHR35861">
    <property type="match status" value="1"/>
</dbReference>